<reference evidence="1 3" key="2">
    <citation type="journal article" date="2013" name="Nature">
        <title>Insights into bilaterian evolution from three spiralian genomes.</title>
        <authorList>
            <person name="Simakov O."/>
            <person name="Marletaz F."/>
            <person name="Cho S.J."/>
            <person name="Edsinger-Gonzales E."/>
            <person name="Havlak P."/>
            <person name="Hellsten U."/>
            <person name="Kuo D.H."/>
            <person name="Larsson T."/>
            <person name="Lv J."/>
            <person name="Arendt D."/>
            <person name="Savage R."/>
            <person name="Osoegawa K."/>
            <person name="de Jong P."/>
            <person name="Grimwood J."/>
            <person name="Chapman J.A."/>
            <person name="Shapiro H."/>
            <person name="Aerts A."/>
            <person name="Otillar R.P."/>
            <person name="Terry A.Y."/>
            <person name="Boore J.L."/>
            <person name="Grigoriev I.V."/>
            <person name="Lindberg D.R."/>
            <person name="Seaver E.C."/>
            <person name="Weisblat D.A."/>
            <person name="Putnam N.H."/>
            <person name="Rokhsar D.S."/>
        </authorList>
    </citation>
    <scope>NUCLEOTIDE SEQUENCE</scope>
</reference>
<protein>
    <submittedName>
        <fullName evidence="1 2">Uncharacterized protein</fullName>
    </submittedName>
</protein>
<proteinExistence type="predicted"/>
<dbReference type="HOGENOM" id="CLU_1236252_0_0_1"/>
<dbReference type="AlphaFoldDB" id="T1ETY7"/>
<dbReference type="GeneID" id="20200037"/>
<dbReference type="EMBL" id="AMQM01001381">
    <property type="status" value="NOT_ANNOTATED_CDS"/>
    <property type="molecule type" value="Genomic_DNA"/>
</dbReference>
<dbReference type="EnsemblMetazoa" id="HelroT163369">
    <property type="protein sequence ID" value="HelroP163369"/>
    <property type="gene ID" value="HelroG163369"/>
</dbReference>
<dbReference type="RefSeq" id="XP_009025500.1">
    <property type="nucleotide sequence ID" value="XM_009027252.1"/>
</dbReference>
<sequence>MFASAPPADSVDESDQVVMMTLSKSLNQLQLPSKRYSRPTTPNKLHCVLEELTHDHAVEITSRPPSTFSMEVKYITGGEINVLGLLTITLSNVTFDPINLPTNEEEVYPGMNLAIDLIKSRMSLADQLMSANIENSLPLRLCRSISFYESPLEMISDDFAEEEVNSNDLTARRGVADGGDDVANVGSVKDGDHRHDLGVSLRLKMDGTNNASTLAIRKLSSQHF</sequence>
<keyword evidence="3" id="KW-1185">Reference proteome</keyword>
<evidence type="ECO:0000313" key="1">
    <source>
        <dbReference type="EMBL" id="ESN96318.1"/>
    </source>
</evidence>
<evidence type="ECO:0000313" key="3">
    <source>
        <dbReference type="Proteomes" id="UP000015101"/>
    </source>
</evidence>
<dbReference type="InParanoid" id="T1ETY7"/>
<dbReference type="Proteomes" id="UP000015101">
    <property type="component" value="Unassembled WGS sequence"/>
</dbReference>
<evidence type="ECO:0000313" key="2">
    <source>
        <dbReference type="EnsemblMetazoa" id="HelroP163369"/>
    </source>
</evidence>
<dbReference type="KEGG" id="hro:HELRODRAFT_163369"/>
<gene>
    <name evidence="2" type="primary">20200037</name>
    <name evidence="1" type="ORF">HELRODRAFT_163369</name>
</gene>
<reference evidence="2" key="3">
    <citation type="submission" date="2015-06" db="UniProtKB">
        <authorList>
            <consortium name="EnsemblMetazoa"/>
        </authorList>
    </citation>
    <scope>IDENTIFICATION</scope>
</reference>
<name>T1ETY7_HELRO</name>
<dbReference type="CTD" id="20200037"/>
<reference evidence="3" key="1">
    <citation type="submission" date="2012-12" db="EMBL/GenBank/DDBJ databases">
        <authorList>
            <person name="Hellsten U."/>
            <person name="Grimwood J."/>
            <person name="Chapman J.A."/>
            <person name="Shapiro H."/>
            <person name="Aerts A."/>
            <person name="Otillar R.P."/>
            <person name="Terry A.Y."/>
            <person name="Boore J.L."/>
            <person name="Simakov O."/>
            <person name="Marletaz F."/>
            <person name="Cho S.-J."/>
            <person name="Edsinger-Gonzales E."/>
            <person name="Havlak P."/>
            <person name="Kuo D.-H."/>
            <person name="Larsson T."/>
            <person name="Lv J."/>
            <person name="Arendt D."/>
            <person name="Savage R."/>
            <person name="Osoegawa K."/>
            <person name="de Jong P."/>
            <person name="Lindberg D.R."/>
            <person name="Seaver E.C."/>
            <person name="Weisblat D.A."/>
            <person name="Putnam N.H."/>
            <person name="Grigoriev I.V."/>
            <person name="Rokhsar D.S."/>
        </authorList>
    </citation>
    <scope>NUCLEOTIDE SEQUENCE</scope>
</reference>
<organism evidence="2 3">
    <name type="scientific">Helobdella robusta</name>
    <name type="common">Californian leech</name>
    <dbReference type="NCBI Taxonomy" id="6412"/>
    <lineage>
        <taxon>Eukaryota</taxon>
        <taxon>Metazoa</taxon>
        <taxon>Spiralia</taxon>
        <taxon>Lophotrochozoa</taxon>
        <taxon>Annelida</taxon>
        <taxon>Clitellata</taxon>
        <taxon>Hirudinea</taxon>
        <taxon>Rhynchobdellida</taxon>
        <taxon>Glossiphoniidae</taxon>
        <taxon>Helobdella</taxon>
    </lineage>
</organism>
<dbReference type="EMBL" id="KB097495">
    <property type="protein sequence ID" value="ESN96318.1"/>
    <property type="molecule type" value="Genomic_DNA"/>
</dbReference>
<accession>T1ETY7</accession>